<sequence length="264" mass="27862">MSSHNLKGTALITGASSGIGATYAERLARRGLDLLLVARDQKRLDELAQRLGGEYGVKVETLKADLTQRADLRAVEQRLATDAAIKVLVNNAGVAQNGTLADADLDQVDSMIQLNVTALTHLSVVAAKRFGDAGEGAIINLASVVALIPEMFNATYSATKAYVLSLTQTLNHEIAAKGVQVQAVLPGITRTEIWERSGIDAAHLDPNMIMEAGEMVDAALAGFDQGELVTIPSLPDAADWAAVVSARTKLGPNMSRSSAAARYK</sequence>
<dbReference type="PIRSF" id="PIRSF000126">
    <property type="entry name" value="11-beta-HSD1"/>
    <property type="match status" value="1"/>
</dbReference>
<evidence type="ECO:0000256" key="2">
    <source>
        <dbReference type="ARBA" id="ARBA00023002"/>
    </source>
</evidence>
<dbReference type="Gene3D" id="3.40.50.720">
    <property type="entry name" value="NAD(P)-binding Rossmann-like Domain"/>
    <property type="match status" value="1"/>
</dbReference>
<dbReference type="Pfam" id="PF00106">
    <property type="entry name" value="adh_short"/>
    <property type="match status" value="1"/>
</dbReference>
<evidence type="ECO:0000256" key="1">
    <source>
        <dbReference type="ARBA" id="ARBA00006484"/>
    </source>
</evidence>
<dbReference type="CDD" id="cd05233">
    <property type="entry name" value="SDR_c"/>
    <property type="match status" value="1"/>
</dbReference>
<dbReference type="KEGG" id="ptw:TUM18999_14660"/>
<dbReference type="Proteomes" id="UP000509383">
    <property type="component" value="Chromosome"/>
</dbReference>
<dbReference type="InterPro" id="IPR036291">
    <property type="entry name" value="NAD(P)-bd_dom_sf"/>
</dbReference>
<evidence type="ECO:0000313" key="5">
    <source>
        <dbReference type="EMBL" id="GJN51319.1"/>
    </source>
</evidence>
<dbReference type="SUPFAM" id="SSF51735">
    <property type="entry name" value="NAD(P)-binding Rossmann-fold domains"/>
    <property type="match status" value="1"/>
</dbReference>
<reference evidence="4 6" key="1">
    <citation type="submission" date="2020-05" db="EMBL/GenBank/DDBJ databases">
        <title>Characterization of novel class B3 metallo-beta-lactamase from novel Pseudomonas species.</title>
        <authorList>
            <person name="Yamada K."/>
            <person name="Aoki K."/>
            <person name="Ishii Y."/>
        </authorList>
    </citation>
    <scope>NUCLEOTIDE SEQUENCE [LARGE SCALE GENOMIC DNA]</scope>
    <source>
        <strain evidence="4 6">TUM18999</strain>
        <strain evidence="5 7">TUM20286</strain>
    </source>
</reference>
<evidence type="ECO:0000313" key="6">
    <source>
        <dbReference type="Proteomes" id="UP000509383"/>
    </source>
</evidence>
<evidence type="ECO:0000256" key="3">
    <source>
        <dbReference type="RuleBase" id="RU000363"/>
    </source>
</evidence>
<accession>A0A6J4E1Q2</accession>
<organism evidence="4 6">
    <name type="scientific">Pseudomonas tohonis</name>
    <dbReference type="NCBI Taxonomy" id="2725477"/>
    <lineage>
        <taxon>Bacteria</taxon>
        <taxon>Pseudomonadati</taxon>
        <taxon>Pseudomonadota</taxon>
        <taxon>Gammaproteobacteria</taxon>
        <taxon>Pseudomonadales</taxon>
        <taxon>Pseudomonadaceae</taxon>
        <taxon>Pseudomonas</taxon>
    </lineage>
</organism>
<dbReference type="GO" id="GO:0016491">
    <property type="term" value="F:oxidoreductase activity"/>
    <property type="evidence" value="ECO:0007669"/>
    <property type="project" value="UniProtKB-KW"/>
</dbReference>
<dbReference type="AlphaFoldDB" id="A0A6J4E1Q2"/>
<dbReference type="EMBL" id="AP023189">
    <property type="protein sequence ID" value="BCG23275.1"/>
    <property type="molecule type" value="Genomic_DNA"/>
</dbReference>
<gene>
    <name evidence="4" type="ORF">TUM18999_14660</name>
    <name evidence="5" type="ORF">TUM20286_10710</name>
</gene>
<keyword evidence="2" id="KW-0560">Oxidoreductase</keyword>
<evidence type="ECO:0000313" key="7">
    <source>
        <dbReference type="Proteomes" id="UP001054892"/>
    </source>
</evidence>
<proteinExistence type="inferred from homology"/>
<evidence type="ECO:0000313" key="4">
    <source>
        <dbReference type="EMBL" id="BCG23275.1"/>
    </source>
</evidence>
<comment type="similarity">
    <text evidence="1 3">Belongs to the short-chain dehydrogenases/reductases (SDR) family.</text>
</comment>
<dbReference type="PRINTS" id="PR00081">
    <property type="entry name" value="GDHRDH"/>
</dbReference>
<name>A0A6J4E1Q2_9PSED</name>
<dbReference type="PRINTS" id="PR00080">
    <property type="entry name" value="SDRFAMILY"/>
</dbReference>
<dbReference type="InterPro" id="IPR002347">
    <property type="entry name" value="SDR_fam"/>
</dbReference>
<protein>
    <submittedName>
        <fullName evidence="4">Short-chain dehydrogenase</fullName>
    </submittedName>
</protein>
<keyword evidence="7" id="KW-1185">Reference proteome</keyword>
<dbReference type="Proteomes" id="UP001054892">
    <property type="component" value="Unassembled WGS sequence"/>
</dbReference>
<dbReference type="RefSeq" id="WP_173176288.1">
    <property type="nucleotide sequence ID" value="NZ_AP023189.1"/>
</dbReference>
<dbReference type="PANTHER" id="PTHR42901:SF1">
    <property type="entry name" value="ALCOHOL DEHYDROGENASE"/>
    <property type="match status" value="1"/>
</dbReference>
<dbReference type="PANTHER" id="PTHR42901">
    <property type="entry name" value="ALCOHOL DEHYDROGENASE"/>
    <property type="match status" value="1"/>
</dbReference>
<dbReference type="EMBL" id="BQKM01000002">
    <property type="protein sequence ID" value="GJN51319.1"/>
    <property type="molecule type" value="Genomic_DNA"/>
</dbReference>